<keyword evidence="3" id="KW-0233">DNA recombination</keyword>
<feature type="domain" description="Tyr recombinase" evidence="4">
    <location>
        <begin position="185"/>
        <end position="355"/>
    </location>
</feature>
<dbReference type="GO" id="GO:0015074">
    <property type="term" value="P:DNA integration"/>
    <property type="evidence" value="ECO:0007669"/>
    <property type="project" value="InterPro"/>
</dbReference>
<evidence type="ECO:0000313" key="5">
    <source>
        <dbReference type="EMBL" id="REC66219.1"/>
    </source>
</evidence>
<dbReference type="Gene3D" id="1.10.150.130">
    <property type="match status" value="1"/>
</dbReference>
<organism evidence="5 6">
    <name type="scientific">Epilithonimonas hispanica</name>
    <dbReference type="NCBI Taxonomy" id="358687"/>
    <lineage>
        <taxon>Bacteria</taxon>
        <taxon>Pseudomonadati</taxon>
        <taxon>Bacteroidota</taxon>
        <taxon>Flavobacteriia</taxon>
        <taxon>Flavobacteriales</taxon>
        <taxon>Weeksellaceae</taxon>
        <taxon>Chryseobacterium group</taxon>
        <taxon>Epilithonimonas</taxon>
    </lineage>
</organism>
<evidence type="ECO:0000256" key="1">
    <source>
        <dbReference type="ARBA" id="ARBA00008857"/>
    </source>
</evidence>
<dbReference type="Pfam" id="PF13102">
    <property type="entry name" value="Phage_int_SAM_5"/>
    <property type="match status" value="1"/>
</dbReference>
<dbReference type="InterPro" id="IPR011010">
    <property type="entry name" value="DNA_brk_join_enz"/>
</dbReference>
<dbReference type="InterPro" id="IPR025269">
    <property type="entry name" value="SAM-like_dom"/>
</dbReference>
<evidence type="ECO:0000313" key="6">
    <source>
        <dbReference type="Proteomes" id="UP000256326"/>
    </source>
</evidence>
<dbReference type="SUPFAM" id="SSF56349">
    <property type="entry name" value="DNA breaking-rejoining enzymes"/>
    <property type="match status" value="1"/>
</dbReference>
<dbReference type="InterPro" id="IPR050090">
    <property type="entry name" value="Tyrosine_recombinase_XerCD"/>
</dbReference>
<dbReference type="AlphaFoldDB" id="A0A3D9CKP0"/>
<keyword evidence="6" id="KW-1185">Reference proteome</keyword>
<dbReference type="PANTHER" id="PTHR30349">
    <property type="entry name" value="PHAGE INTEGRASE-RELATED"/>
    <property type="match status" value="1"/>
</dbReference>
<name>A0A3D9CKP0_9FLAO</name>
<dbReference type="GO" id="GO:0003677">
    <property type="term" value="F:DNA binding"/>
    <property type="evidence" value="ECO:0007669"/>
    <property type="project" value="UniProtKB-KW"/>
</dbReference>
<protein>
    <recommendedName>
        <fullName evidence="4">Tyr recombinase domain-containing protein</fullName>
    </recommendedName>
</protein>
<gene>
    <name evidence="5" type="ORF">DRF58_16935</name>
</gene>
<proteinExistence type="inferred from homology"/>
<reference evidence="5 6" key="1">
    <citation type="journal article" date="2006" name="Int. J. Syst. Evol. Microbiol.">
        <title>Chryseobacterium hispanicum sp. nov., isolated from the drinking water distribution system of Sevilla, Spain.</title>
        <authorList>
            <person name="Gallego V."/>
            <person name="Garcia M.T."/>
            <person name="Ventosa A."/>
        </authorList>
    </citation>
    <scope>NUCLEOTIDE SEQUENCE [LARGE SCALE GENOMIC DNA]</scope>
    <source>
        <strain evidence="5 6">KCTC 22104</strain>
    </source>
</reference>
<dbReference type="GO" id="GO:0006310">
    <property type="term" value="P:DNA recombination"/>
    <property type="evidence" value="ECO:0007669"/>
    <property type="project" value="UniProtKB-KW"/>
</dbReference>
<dbReference type="PANTHER" id="PTHR30349:SF64">
    <property type="entry name" value="PROPHAGE INTEGRASE INTD-RELATED"/>
    <property type="match status" value="1"/>
</dbReference>
<comment type="caution">
    <text evidence="5">The sequence shown here is derived from an EMBL/GenBank/DDBJ whole genome shotgun (WGS) entry which is preliminary data.</text>
</comment>
<dbReference type="InterPro" id="IPR013762">
    <property type="entry name" value="Integrase-like_cat_sf"/>
</dbReference>
<dbReference type="EMBL" id="QNUG01000065">
    <property type="protein sequence ID" value="REC66219.1"/>
    <property type="molecule type" value="Genomic_DNA"/>
</dbReference>
<dbReference type="Gene3D" id="1.10.443.10">
    <property type="entry name" value="Intergrase catalytic core"/>
    <property type="match status" value="1"/>
</dbReference>
<evidence type="ECO:0000259" key="4">
    <source>
        <dbReference type="PROSITE" id="PS51898"/>
    </source>
</evidence>
<sequence length="357" mass="41390">MHEKDIEMAVTLHKRILKSGNTQFYLSVYIDGQQTLETLFTTKPNDLKEKKKLAEAIRAERELEVLAKGTKYVPRHKKKIALLDYFDYYIENYDKKDIRMIEGVVSKFKLFLPDKKILITDLTESHFLKFIDYLNNKCGFNGETPHSYWKRFKKIILQANRDGYIDDIAYKNVRFKKKGDYSETKLTKQVLTEEEITVLQETYCGNAEIKKAFMFACYSGLGLAECKVLKWNNIINDRIIINREKTGTEINLALSQTALDFIGKRQEPQGLVFDLKHEGKFISEVSINKTLNNWLKKSEIDKKISFYCGRHTFATRLLIKGANLKTVSDALAHKTTANTIKYLNYVNSLKDEATSNL</sequence>
<dbReference type="Proteomes" id="UP000256326">
    <property type="component" value="Unassembled WGS sequence"/>
</dbReference>
<dbReference type="Pfam" id="PF00589">
    <property type="entry name" value="Phage_integrase"/>
    <property type="match status" value="1"/>
</dbReference>
<dbReference type="InterPro" id="IPR002104">
    <property type="entry name" value="Integrase_catalytic"/>
</dbReference>
<evidence type="ECO:0000256" key="2">
    <source>
        <dbReference type="ARBA" id="ARBA00023125"/>
    </source>
</evidence>
<evidence type="ECO:0000256" key="3">
    <source>
        <dbReference type="ARBA" id="ARBA00023172"/>
    </source>
</evidence>
<keyword evidence="2" id="KW-0238">DNA-binding</keyword>
<accession>A0A3D9CKP0</accession>
<dbReference type="InterPro" id="IPR010998">
    <property type="entry name" value="Integrase_recombinase_N"/>
</dbReference>
<comment type="similarity">
    <text evidence="1">Belongs to the 'phage' integrase family.</text>
</comment>
<dbReference type="PROSITE" id="PS51898">
    <property type="entry name" value="TYR_RECOMBINASE"/>
    <property type="match status" value="1"/>
</dbReference>